<reference evidence="2 3" key="1">
    <citation type="journal article" date="2013" name="Genome Biol.">
        <title>Comparative genomics of the core and accessory genomes of 48 Sinorhizobium strains comprising five genospecies.</title>
        <authorList>
            <person name="Sugawara M."/>
            <person name="Epstein B."/>
            <person name="Badgley B.D."/>
            <person name="Unno T."/>
            <person name="Xu L."/>
            <person name="Reese J."/>
            <person name="Gyaneshwar P."/>
            <person name="Denny R."/>
            <person name="Mudge J."/>
            <person name="Bharti A.K."/>
            <person name="Farmer A.D."/>
            <person name="May G.D."/>
            <person name="Woodward J.E."/>
            <person name="Medigue C."/>
            <person name="Vallenet D."/>
            <person name="Lajus A."/>
            <person name="Rouy Z."/>
            <person name="Martinez-Vaz B."/>
            <person name="Tiffin P."/>
            <person name="Young N.D."/>
            <person name="Sadowsky M.J."/>
        </authorList>
    </citation>
    <scope>NUCLEOTIDE SEQUENCE [LARGE SCALE GENOMIC DNA]</scope>
    <source>
        <strain evidence="2 3">USDA4894</strain>
    </source>
</reference>
<evidence type="ECO:0000313" key="2">
    <source>
        <dbReference type="EMBL" id="MQX16027.1"/>
    </source>
</evidence>
<evidence type="ECO:0000259" key="1">
    <source>
        <dbReference type="Pfam" id="PF06568"/>
    </source>
</evidence>
<name>A0A6N7LDV9_SINTE</name>
<gene>
    <name evidence="2" type="ORF">GHK62_15030</name>
</gene>
<sequence>MREAQFLVVDTLAATIEDLCRKFGVRNTARALIMAAWRHRQTMNQVSHLSDRMRRDIGLPDGERGLLEAKFSIWDVRL</sequence>
<proteinExistence type="predicted"/>
<comment type="caution">
    <text evidence="2">The sequence shown here is derived from an EMBL/GenBank/DDBJ whole genome shotgun (WGS) entry which is preliminary data.</text>
</comment>
<dbReference type="OrthoDB" id="8420205at2"/>
<dbReference type="InterPro" id="IPR009506">
    <property type="entry name" value="YjiS-like"/>
</dbReference>
<keyword evidence="3" id="KW-1185">Reference proteome</keyword>
<organism evidence="2 3">
    <name type="scientific">Sinorhizobium terangae</name>
    <dbReference type="NCBI Taxonomy" id="110322"/>
    <lineage>
        <taxon>Bacteria</taxon>
        <taxon>Pseudomonadati</taxon>
        <taxon>Pseudomonadota</taxon>
        <taxon>Alphaproteobacteria</taxon>
        <taxon>Hyphomicrobiales</taxon>
        <taxon>Rhizobiaceae</taxon>
        <taxon>Sinorhizobium/Ensifer group</taxon>
        <taxon>Sinorhizobium</taxon>
    </lineage>
</organism>
<dbReference type="Pfam" id="PF06568">
    <property type="entry name" value="YjiS-like"/>
    <property type="match status" value="1"/>
</dbReference>
<dbReference type="RefSeq" id="WP_153439953.1">
    <property type="nucleotide sequence ID" value="NZ_JACIGA010000006.1"/>
</dbReference>
<accession>A0A6N7LDV9</accession>
<dbReference type="AlphaFoldDB" id="A0A6N7LDV9"/>
<dbReference type="Proteomes" id="UP000439983">
    <property type="component" value="Unassembled WGS sequence"/>
</dbReference>
<evidence type="ECO:0000313" key="3">
    <source>
        <dbReference type="Proteomes" id="UP000439983"/>
    </source>
</evidence>
<protein>
    <submittedName>
        <fullName evidence="2">DUF1127 domain-containing protein</fullName>
    </submittedName>
</protein>
<dbReference type="EMBL" id="WITC01000057">
    <property type="protein sequence ID" value="MQX16027.1"/>
    <property type="molecule type" value="Genomic_DNA"/>
</dbReference>
<feature type="domain" description="YjiS-like" evidence="1">
    <location>
        <begin position="30"/>
        <end position="59"/>
    </location>
</feature>